<dbReference type="InterPro" id="IPR011701">
    <property type="entry name" value="MFS"/>
</dbReference>
<keyword evidence="4" id="KW-1133">Transmembrane helix</keyword>
<evidence type="ECO:0000313" key="7">
    <source>
        <dbReference type="Proteomes" id="UP000002654"/>
    </source>
</evidence>
<feature type="transmembrane region" description="Helical" evidence="4">
    <location>
        <begin position="174"/>
        <end position="195"/>
    </location>
</feature>
<evidence type="ECO:0000256" key="2">
    <source>
        <dbReference type="ARBA" id="ARBA00022448"/>
    </source>
</evidence>
<feature type="transmembrane region" description="Helical" evidence="4">
    <location>
        <begin position="107"/>
        <end position="130"/>
    </location>
</feature>
<dbReference type="Proteomes" id="UP000002654">
    <property type="component" value="Chromosome"/>
</dbReference>
<dbReference type="Gene3D" id="1.20.1250.20">
    <property type="entry name" value="MFS general substrate transporter like domains"/>
    <property type="match status" value="1"/>
</dbReference>
<dbReference type="InterPro" id="IPR036259">
    <property type="entry name" value="MFS_trans_sf"/>
</dbReference>
<dbReference type="SUPFAM" id="SSF103473">
    <property type="entry name" value="MFS general substrate transporter"/>
    <property type="match status" value="1"/>
</dbReference>
<evidence type="ECO:0000256" key="4">
    <source>
        <dbReference type="SAM" id="Phobius"/>
    </source>
</evidence>
<dbReference type="KEGG" id="ttn:TTX_0793"/>
<dbReference type="PANTHER" id="PTHR43045">
    <property type="entry name" value="SHIKIMATE TRANSPORTER"/>
    <property type="match status" value="1"/>
</dbReference>
<dbReference type="STRING" id="768679.TTX_0793"/>
<keyword evidence="2" id="KW-0813">Transport</keyword>
<proteinExistence type="predicted"/>
<evidence type="ECO:0000256" key="1">
    <source>
        <dbReference type="ARBA" id="ARBA00004651"/>
    </source>
</evidence>
<sequence>MAAVSTMLVWGLEYYDIIIYASLAQIFSSLFFPTQSQLMSAVATWGAFATTYVVRPLGAVLFGHIGDRHGRRTATILDSALVGLAGLGIGVLPTYSTIGLAAPVMLYLLRSLQGLGIGGEAGGGAVWALEQTPEKWRPYVNGLMYSGLSWAVFLASALTLWIKELFGAMFVEIGWRFLYVIGLAPALLALLIRIGGVESPEWLERASSGKIPKIPLTAIKNYWYNLLILILINLGLTLYYYGGSGYWAYLLPKVIAPKLGLSTDEAYTFSLELSMYGAIGAVVGELLSGASVGLFGLRRSFVLPSAGLLIIAPIATYYAFAQSPAAAPLSFTMGLLFGLAAAPQTLYFAELFPVEVRWTAVSLGWNINAVVGPLGALATLFLVSVSPQSLFSLTLSGSLVGIISALAVIAGASLEPRAFKRGAP</sequence>
<name>G4RPF3_THETK</name>
<evidence type="ECO:0000259" key="5">
    <source>
        <dbReference type="PROSITE" id="PS50850"/>
    </source>
</evidence>
<gene>
    <name evidence="6" type="ordered locus">TTX_0793</name>
</gene>
<feature type="transmembrane region" description="Helical" evidence="4">
    <location>
        <begin position="390"/>
        <end position="414"/>
    </location>
</feature>
<feature type="transmembrane region" description="Helical" evidence="4">
    <location>
        <begin position="12"/>
        <end position="32"/>
    </location>
</feature>
<comment type="subcellular location">
    <subcellularLocation>
        <location evidence="1">Cell membrane</location>
        <topology evidence="1">Multi-pass membrane protein</topology>
    </subcellularLocation>
</comment>
<keyword evidence="3" id="KW-1003">Cell membrane</keyword>
<dbReference type="InterPro" id="IPR020846">
    <property type="entry name" value="MFS_dom"/>
</dbReference>
<reference evidence="6 7" key="1">
    <citation type="journal article" date="2011" name="PLoS ONE">
        <title>The complete genome sequence of Thermoproteus tenax: a physiologically versatile member of the Crenarchaeota.</title>
        <authorList>
            <person name="Siebers B."/>
            <person name="Zaparty M."/>
            <person name="Raddatz G."/>
            <person name="Tjaden B."/>
            <person name="Albers S.V."/>
            <person name="Bell S.D."/>
            <person name="Blombach F."/>
            <person name="Kletzin A."/>
            <person name="Kyrpides N."/>
            <person name="Lanz C."/>
            <person name="Plagens A."/>
            <person name="Rampp M."/>
            <person name="Rosinus A."/>
            <person name="von Jan M."/>
            <person name="Makarova K.S."/>
            <person name="Klenk H.P."/>
            <person name="Schuster S.C."/>
            <person name="Hensel R."/>
        </authorList>
    </citation>
    <scope>NUCLEOTIDE SEQUENCE [LARGE SCALE GENOMIC DNA]</scope>
    <source>
        <strain evidence="7">ATCC 35583 / DSM 2078 / JCM 9277 / NBRC 100435 / Kra 1</strain>
    </source>
</reference>
<protein>
    <submittedName>
        <fullName evidence="6">Permease of the major facilitator superfamily</fullName>
    </submittedName>
</protein>
<dbReference type="GO" id="GO:0022857">
    <property type="term" value="F:transmembrane transporter activity"/>
    <property type="evidence" value="ECO:0007669"/>
    <property type="project" value="InterPro"/>
</dbReference>
<feature type="transmembrane region" description="Helical" evidence="4">
    <location>
        <begin position="38"/>
        <end position="62"/>
    </location>
</feature>
<keyword evidence="4" id="KW-0812">Transmembrane</keyword>
<dbReference type="AlphaFoldDB" id="G4RPF3"/>
<feature type="transmembrane region" description="Helical" evidence="4">
    <location>
        <begin position="142"/>
        <end position="162"/>
    </location>
</feature>
<dbReference type="HOGENOM" id="CLU_001265_39_5_2"/>
<evidence type="ECO:0000313" key="6">
    <source>
        <dbReference type="EMBL" id="CCC81448.1"/>
    </source>
</evidence>
<accession>G4RPF3</accession>
<evidence type="ECO:0000256" key="3">
    <source>
        <dbReference type="ARBA" id="ARBA00022475"/>
    </source>
</evidence>
<feature type="transmembrane region" description="Helical" evidence="4">
    <location>
        <begin position="301"/>
        <end position="320"/>
    </location>
</feature>
<feature type="transmembrane region" description="Helical" evidence="4">
    <location>
        <begin position="273"/>
        <end position="294"/>
    </location>
</feature>
<dbReference type="GO" id="GO:0005886">
    <property type="term" value="C:plasma membrane"/>
    <property type="evidence" value="ECO:0007669"/>
    <property type="project" value="UniProtKB-SubCell"/>
</dbReference>
<feature type="domain" description="Major facilitator superfamily (MFS) profile" evidence="5">
    <location>
        <begin position="2"/>
        <end position="419"/>
    </location>
</feature>
<feature type="transmembrane region" description="Helical" evidence="4">
    <location>
        <begin position="361"/>
        <end position="384"/>
    </location>
</feature>
<dbReference type="eggNOG" id="arCOG02693">
    <property type="taxonomic scope" value="Archaea"/>
</dbReference>
<keyword evidence="7" id="KW-1185">Reference proteome</keyword>
<dbReference type="Pfam" id="PF07690">
    <property type="entry name" value="MFS_1"/>
    <property type="match status" value="1"/>
</dbReference>
<feature type="transmembrane region" description="Helical" evidence="4">
    <location>
        <begin position="222"/>
        <end position="242"/>
    </location>
</feature>
<dbReference type="PANTHER" id="PTHR43045:SF1">
    <property type="entry name" value="SHIKIMATE TRANSPORTER"/>
    <property type="match status" value="1"/>
</dbReference>
<organism evidence="6 7">
    <name type="scientific">Thermoproteus tenax (strain ATCC 35583 / DSM 2078 / JCM 9277 / NBRC 100435 / Kra 1)</name>
    <dbReference type="NCBI Taxonomy" id="768679"/>
    <lineage>
        <taxon>Archaea</taxon>
        <taxon>Thermoproteota</taxon>
        <taxon>Thermoprotei</taxon>
        <taxon>Thermoproteales</taxon>
        <taxon>Thermoproteaceae</taxon>
        <taxon>Thermoproteus</taxon>
    </lineage>
</organism>
<dbReference type="PROSITE" id="PS50850">
    <property type="entry name" value="MFS"/>
    <property type="match status" value="1"/>
</dbReference>
<keyword evidence="4" id="KW-0472">Membrane</keyword>
<dbReference type="PaxDb" id="768679-TTX_0793"/>
<feature type="transmembrane region" description="Helical" evidence="4">
    <location>
        <begin position="326"/>
        <end position="349"/>
    </location>
</feature>
<dbReference type="EMBL" id="FN869859">
    <property type="protein sequence ID" value="CCC81448.1"/>
    <property type="molecule type" value="Genomic_DNA"/>
</dbReference>
<feature type="transmembrane region" description="Helical" evidence="4">
    <location>
        <begin position="74"/>
        <end position="95"/>
    </location>
</feature>
<dbReference type="PATRIC" id="fig|768679.9.peg.802"/>